<organism evidence="2 3">
    <name type="scientific">Asparagus officinalis</name>
    <name type="common">Garden asparagus</name>
    <dbReference type="NCBI Taxonomy" id="4686"/>
    <lineage>
        <taxon>Eukaryota</taxon>
        <taxon>Viridiplantae</taxon>
        <taxon>Streptophyta</taxon>
        <taxon>Embryophyta</taxon>
        <taxon>Tracheophyta</taxon>
        <taxon>Spermatophyta</taxon>
        <taxon>Magnoliopsida</taxon>
        <taxon>Liliopsida</taxon>
        <taxon>Asparagales</taxon>
        <taxon>Asparagaceae</taxon>
        <taxon>Asparagoideae</taxon>
        <taxon>Asparagus</taxon>
    </lineage>
</organism>
<dbReference type="Gene3D" id="3.60.21.10">
    <property type="match status" value="1"/>
</dbReference>
<sequence>MASANGLSNAHPKQPLFSFGVVTDIQHADIPDGHSFIGIPRYYRHSLQILRRAVVKWNGLNRLKFSINFGDVIDGHCPKNQSLATAQKVLEEFEKSSAPVYHIIGNHCLYNLPRDKLMSLLKVPTSHGYYDFSPIPEYRFVVLDTFDSERIVRPREEILDV</sequence>
<dbReference type="SUPFAM" id="SSF56300">
    <property type="entry name" value="Metallo-dependent phosphatases"/>
    <property type="match status" value="1"/>
</dbReference>
<feature type="domain" description="Calcineurin-like phosphoesterase" evidence="1">
    <location>
        <begin position="19"/>
        <end position="124"/>
    </location>
</feature>
<dbReference type="PANTHER" id="PTHR16509">
    <property type="match status" value="1"/>
</dbReference>
<dbReference type="InterPro" id="IPR029052">
    <property type="entry name" value="Metallo-depent_PP-like"/>
</dbReference>
<reference evidence="3" key="1">
    <citation type="journal article" date="2017" name="Nat. Commun.">
        <title>The asparagus genome sheds light on the origin and evolution of a young Y chromosome.</title>
        <authorList>
            <person name="Harkess A."/>
            <person name="Zhou J."/>
            <person name="Xu C."/>
            <person name="Bowers J.E."/>
            <person name="Van der Hulst R."/>
            <person name="Ayyampalayam S."/>
            <person name="Mercati F."/>
            <person name="Riccardi P."/>
            <person name="McKain M.R."/>
            <person name="Kakrana A."/>
            <person name="Tang H."/>
            <person name="Ray J."/>
            <person name="Groenendijk J."/>
            <person name="Arikit S."/>
            <person name="Mathioni S.M."/>
            <person name="Nakano M."/>
            <person name="Shan H."/>
            <person name="Telgmann-Rauber A."/>
            <person name="Kanno A."/>
            <person name="Yue Z."/>
            <person name="Chen H."/>
            <person name="Li W."/>
            <person name="Chen Y."/>
            <person name="Xu X."/>
            <person name="Zhang Y."/>
            <person name="Luo S."/>
            <person name="Chen H."/>
            <person name="Gao J."/>
            <person name="Mao Z."/>
            <person name="Pires J.C."/>
            <person name="Luo M."/>
            <person name="Kudrna D."/>
            <person name="Wing R.A."/>
            <person name="Meyers B.C."/>
            <person name="Yi K."/>
            <person name="Kong H."/>
            <person name="Lavrijsen P."/>
            <person name="Sunseri F."/>
            <person name="Falavigna A."/>
            <person name="Ye Y."/>
            <person name="Leebens-Mack J.H."/>
            <person name="Chen G."/>
        </authorList>
    </citation>
    <scope>NUCLEOTIDE SEQUENCE [LARGE SCALE GENOMIC DNA]</scope>
    <source>
        <strain evidence="3">cv. DH0086</strain>
    </source>
</reference>
<accession>A0A5P1F661</accession>
<evidence type="ECO:0000313" key="3">
    <source>
        <dbReference type="Proteomes" id="UP000243459"/>
    </source>
</evidence>
<dbReference type="PANTHER" id="PTHR16509:SF1">
    <property type="entry name" value="MANGANESE-DEPENDENT ADP-RIBOSE_CDP-ALCOHOL DIPHOSPHATASE"/>
    <property type="match status" value="1"/>
</dbReference>
<dbReference type="Gramene" id="ONK72897">
    <property type="protein sequence ID" value="ONK72897"/>
    <property type="gene ID" value="A4U43_C04F24660"/>
</dbReference>
<dbReference type="GO" id="GO:0008663">
    <property type="term" value="F:2',3'-cyclic-nucleotide 2'-phosphodiesterase activity"/>
    <property type="evidence" value="ECO:0007669"/>
    <property type="project" value="TreeGrafter"/>
</dbReference>
<proteinExistence type="predicted"/>
<dbReference type="GO" id="GO:0030145">
    <property type="term" value="F:manganese ion binding"/>
    <property type="evidence" value="ECO:0007669"/>
    <property type="project" value="TreeGrafter"/>
</dbReference>
<dbReference type="InterPro" id="IPR004843">
    <property type="entry name" value="Calcineurin-like_PHP"/>
</dbReference>
<dbReference type="GO" id="GO:0047734">
    <property type="term" value="F:CDP-glycerol diphosphatase activity"/>
    <property type="evidence" value="ECO:0007669"/>
    <property type="project" value="TreeGrafter"/>
</dbReference>
<name>A0A5P1F661_ASPOF</name>
<protein>
    <recommendedName>
        <fullName evidence="1">Calcineurin-like phosphoesterase domain-containing protein</fullName>
    </recommendedName>
</protein>
<dbReference type="Proteomes" id="UP000243459">
    <property type="component" value="Chromosome 4"/>
</dbReference>
<keyword evidence="3" id="KW-1185">Reference proteome</keyword>
<gene>
    <name evidence="2" type="ORF">A4U43_C04F24660</name>
</gene>
<dbReference type="OMA" id="FIGIPRY"/>
<evidence type="ECO:0000259" key="1">
    <source>
        <dbReference type="Pfam" id="PF00149"/>
    </source>
</evidence>
<dbReference type="EMBL" id="CM007384">
    <property type="protein sequence ID" value="ONK72897.1"/>
    <property type="molecule type" value="Genomic_DNA"/>
</dbReference>
<dbReference type="Pfam" id="PF00149">
    <property type="entry name" value="Metallophos"/>
    <property type="match status" value="1"/>
</dbReference>
<evidence type="ECO:0000313" key="2">
    <source>
        <dbReference type="EMBL" id="ONK72897.1"/>
    </source>
</evidence>
<dbReference type="AlphaFoldDB" id="A0A5P1F661"/>
<dbReference type="GO" id="GO:0047631">
    <property type="term" value="F:ADP-ribose diphosphatase activity"/>
    <property type="evidence" value="ECO:0007669"/>
    <property type="project" value="TreeGrafter"/>
</dbReference>